<dbReference type="Pfam" id="PF02129">
    <property type="entry name" value="Peptidase_S15"/>
    <property type="match status" value="1"/>
</dbReference>
<protein>
    <recommendedName>
        <fullName evidence="1">Xaa-Pro dipeptidyl-peptidase-like domain-containing protein</fullName>
    </recommendedName>
</protein>
<evidence type="ECO:0000259" key="1">
    <source>
        <dbReference type="Pfam" id="PF02129"/>
    </source>
</evidence>
<name>A0A6A6B7X9_9PEZI</name>
<gene>
    <name evidence="2" type="ORF">K452DRAFT_360595</name>
</gene>
<dbReference type="InterPro" id="IPR000383">
    <property type="entry name" value="Xaa-Pro-like_dom"/>
</dbReference>
<dbReference type="GO" id="GO:0016787">
    <property type="term" value="F:hydrolase activity"/>
    <property type="evidence" value="ECO:0007669"/>
    <property type="project" value="InterPro"/>
</dbReference>
<dbReference type="OrthoDB" id="416441at2759"/>
<dbReference type="GeneID" id="54303858"/>
<dbReference type="AlphaFoldDB" id="A0A6A6B7X9"/>
<sequence>MPSQIKALHTVDGTSFPYIFEQNATVQLNSMTGKSFQDKSYSEVNPEYHSDHLSWETPDPGYWTKNGYALVRADERGLGQSPGKLDTMSRGTIEAFFDVIEWAAAQSWSSGKVGLLGISYHAWSQWRVAARKPKGLAAMIPWEGVSDYYRGRCRHGGILSNSFIKFWWDLQVVSNHEEELVRNRQDQTIYNVNNRFRDDEYYASKEYDMEDIVVSLLSVANWGGILLHLRGNIEGFCNAGSELKYHRTITGRHDLPFCYDEEVDIQKSFLDAFLKGQDRVGWPIKGKIPPVDLVLQKGDVDFNNAEAEKQYQRRTENEWLVARTRYIKYSR</sequence>
<dbReference type="NCBIfam" id="TIGR00976">
    <property type="entry name" value="CocE_NonD"/>
    <property type="match status" value="1"/>
</dbReference>
<accession>A0A6A6B7X9</accession>
<dbReference type="InterPro" id="IPR050585">
    <property type="entry name" value="Xaa-Pro_dipeptidyl-ppase/CocE"/>
</dbReference>
<keyword evidence="3" id="KW-1185">Reference proteome</keyword>
<feature type="domain" description="Xaa-Pro dipeptidyl-peptidase-like" evidence="1">
    <location>
        <begin position="47"/>
        <end position="210"/>
    </location>
</feature>
<evidence type="ECO:0000313" key="3">
    <source>
        <dbReference type="Proteomes" id="UP000799438"/>
    </source>
</evidence>
<dbReference type="RefSeq" id="XP_033395078.1">
    <property type="nucleotide sequence ID" value="XM_033546352.1"/>
</dbReference>
<proteinExistence type="predicted"/>
<dbReference type="SUPFAM" id="SSF53474">
    <property type="entry name" value="alpha/beta-Hydrolases"/>
    <property type="match status" value="1"/>
</dbReference>
<reference evidence="2" key="1">
    <citation type="journal article" date="2020" name="Stud. Mycol.">
        <title>101 Dothideomycetes genomes: a test case for predicting lifestyles and emergence of pathogens.</title>
        <authorList>
            <person name="Haridas S."/>
            <person name="Albert R."/>
            <person name="Binder M."/>
            <person name="Bloem J."/>
            <person name="Labutti K."/>
            <person name="Salamov A."/>
            <person name="Andreopoulos B."/>
            <person name="Baker S."/>
            <person name="Barry K."/>
            <person name="Bills G."/>
            <person name="Bluhm B."/>
            <person name="Cannon C."/>
            <person name="Castanera R."/>
            <person name="Culley D."/>
            <person name="Daum C."/>
            <person name="Ezra D."/>
            <person name="Gonzalez J."/>
            <person name="Henrissat B."/>
            <person name="Kuo A."/>
            <person name="Liang C."/>
            <person name="Lipzen A."/>
            <person name="Lutzoni F."/>
            <person name="Magnuson J."/>
            <person name="Mondo S."/>
            <person name="Nolan M."/>
            <person name="Ohm R."/>
            <person name="Pangilinan J."/>
            <person name="Park H.-J."/>
            <person name="Ramirez L."/>
            <person name="Alfaro M."/>
            <person name="Sun H."/>
            <person name="Tritt A."/>
            <person name="Yoshinaga Y."/>
            <person name="Zwiers L.-H."/>
            <person name="Turgeon B."/>
            <person name="Goodwin S."/>
            <person name="Spatafora J."/>
            <person name="Crous P."/>
            <person name="Grigoriev I."/>
        </authorList>
    </citation>
    <scope>NUCLEOTIDE SEQUENCE</scope>
    <source>
        <strain evidence="2">CBS 121167</strain>
    </source>
</reference>
<dbReference type="Gene3D" id="1.10.3020.20">
    <property type="match status" value="1"/>
</dbReference>
<dbReference type="InterPro" id="IPR005674">
    <property type="entry name" value="CocE/Ser_esterase"/>
</dbReference>
<dbReference type="Proteomes" id="UP000799438">
    <property type="component" value="Unassembled WGS sequence"/>
</dbReference>
<organism evidence="2 3">
    <name type="scientific">Aplosporella prunicola CBS 121167</name>
    <dbReference type="NCBI Taxonomy" id="1176127"/>
    <lineage>
        <taxon>Eukaryota</taxon>
        <taxon>Fungi</taxon>
        <taxon>Dikarya</taxon>
        <taxon>Ascomycota</taxon>
        <taxon>Pezizomycotina</taxon>
        <taxon>Dothideomycetes</taxon>
        <taxon>Dothideomycetes incertae sedis</taxon>
        <taxon>Botryosphaeriales</taxon>
        <taxon>Aplosporellaceae</taxon>
        <taxon>Aplosporella</taxon>
    </lineage>
</organism>
<dbReference type="PANTHER" id="PTHR43056:SF10">
    <property type="entry name" value="COCE_NOND FAMILY, PUTATIVE (AFU_ORTHOLOGUE AFUA_7G00600)-RELATED"/>
    <property type="match status" value="1"/>
</dbReference>
<dbReference type="PANTHER" id="PTHR43056">
    <property type="entry name" value="PEPTIDASE S9 PROLYL OLIGOPEPTIDASE"/>
    <property type="match status" value="1"/>
</dbReference>
<dbReference type="InterPro" id="IPR029058">
    <property type="entry name" value="AB_hydrolase_fold"/>
</dbReference>
<evidence type="ECO:0000313" key="2">
    <source>
        <dbReference type="EMBL" id="KAF2139365.1"/>
    </source>
</evidence>
<dbReference type="EMBL" id="ML995493">
    <property type="protein sequence ID" value="KAF2139365.1"/>
    <property type="molecule type" value="Genomic_DNA"/>
</dbReference>
<dbReference type="Gene3D" id="3.40.50.1820">
    <property type="entry name" value="alpha/beta hydrolase"/>
    <property type="match status" value="1"/>
</dbReference>